<comment type="caution">
    <text evidence="8">The sequence shown here is derived from an EMBL/GenBank/DDBJ whole genome shotgun (WGS) entry which is preliminary data.</text>
</comment>
<dbReference type="PANTHER" id="PTHR43791:SF103">
    <property type="entry name" value="MAJOR FACILITATOR SUPERFAMILY (MFS) PROFILE DOMAIN-CONTAINING PROTEIN-RELATED"/>
    <property type="match status" value="1"/>
</dbReference>
<dbReference type="RefSeq" id="XP_056075816.1">
    <property type="nucleotide sequence ID" value="XM_056208994.1"/>
</dbReference>
<dbReference type="GO" id="GO:0016020">
    <property type="term" value="C:membrane"/>
    <property type="evidence" value="ECO:0007669"/>
    <property type="project" value="UniProtKB-SubCell"/>
</dbReference>
<evidence type="ECO:0000256" key="5">
    <source>
        <dbReference type="ARBA" id="ARBA00023136"/>
    </source>
</evidence>
<keyword evidence="2" id="KW-0813">Transport</keyword>
<evidence type="ECO:0000256" key="7">
    <source>
        <dbReference type="SAM" id="Phobius"/>
    </source>
</evidence>
<sequence>MKKGPEFSVDHSAGGSIRQPHNDAKADVNAGIIPGEQHVEHTVTEKDVDDTAVFYALNASKFGPLTPEIEIKTESQIVPSTTVVHQAFFPPRKSPWVQLLWWASGSFANVLLTMVAYKLIVSDTSGALVGGISSWKWLHIVCVIITFTIFVPLLIWLPNSPVDAKWLTTEEKVHTISMIRREKAGISNSTFKWEQVREAFTDVKSWLFIIHMFFNELPNNTSQQLPLIVVGFGFTAAESALFNIAKPLIGSAFILISAWMLYTTDLGTGYTCAISYIPCFVGGIIEDKYKPRYRLPWAFMTAFWFISPGMCLLIRWYLVRENSRRRQIVEQDRSDHKDEVLDTGSQTFAIEDEDLDQTDRKNLKFVYPL</sequence>
<proteinExistence type="predicted"/>
<feature type="transmembrane region" description="Helical" evidence="7">
    <location>
        <begin position="297"/>
        <end position="318"/>
    </location>
</feature>
<name>A0A9W9CFF5_9PLEO</name>
<evidence type="ECO:0008006" key="10">
    <source>
        <dbReference type="Google" id="ProtNLM"/>
    </source>
</evidence>
<accession>A0A9W9CFF5</accession>
<evidence type="ECO:0000313" key="8">
    <source>
        <dbReference type="EMBL" id="KAJ4359614.1"/>
    </source>
</evidence>
<feature type="transmembrane region" description="Helical" evidence="7">
    <location>
        <begin position="137"/>
        <end position="157"/>
    </location>
</feature>
<dbReference type="PANTHER" id="PTHR43791">
    <property type="entry name" value="PERMEASE-RELATED"/>
    <property type="match status" value="1"/>
</dbReference>
<evidence type="ECO:0000256" key="3">
    <source>
        <dbReference type="ARBA" id="ARBA00022692"/>
    </source>
</evidence>
<reference evidence="8" key="1">
    <citation type="submission" date="2022-10" db="EMBL/GenBank/DDBJ databases">
        <title>Tapping the CABI collections for fungal endophytes: first genome assemblies for Collariella, Neodidymelliopsis, Ascochyta clinopodiicola, Didymella pomorum, Didymosphaeria variabile, Neocosmospora piperis and Neocucurbitaria cava.</title>
        <authorList>
            <person name="Hill R."/>
        </authorList>
    </citation>
    <scope>NUCLEOTIDE SEQUENCE</scope>
    <source>
        <strain evidence="8">IMI 356815</strain>
    </source>
</reference>
<dbReference type="EMBL" id="JAPEUX010000001">
    <property type="protein sequence ID" value="KAJ4359614.1"/>
    <property type="molecule type" value="Genomic_DNA"/>
</dbReference>
<evidence type="ECO:0000256" key="6">
    <source>
        <dbReference type="SAM" id="MobiDB-lite"/>
    </source>
</evidence>
<dbReference type="InterPro" id="IPR036259">
    <property type="entry name" value="MFS_trans_sf"/>
</dbReference>
<evidence type="ECO:0000256" key="1">
    <source>
        <dbReference type="ARBA" id="ARBA00004141"/>
    </source>
</evidence>
<keyword evidence="3 7" id="KW-0812">Transmembrane</keyword>
<gene>
    <name evidence="8" type="ORF">N0V89_000169</name>
</gene>
<dbReference type="SUPFAM" id="SSF103473">
    <property type="entry name" value="MFS general substrate transporter"/>
    <property type="match status" value="1"/>
</dbReference>
<dbReference type="OrthoDB" id="3899339at2759"/>
<dbReference type="Gene3D" id="1.20.1250.20">
    <property type="entry name" value="MFS general substrate transporter like domains"/>
    <property type="match status" value="1"/>
</dbReference>
<comment type="subcellular location">
    <subcellularLocation>
        <location evidence="1">Membrane</location>
        <topology evidence="1">Multi-pass membrane protein</topology>
    </subcellularLocation>
</comment>
<dbReference type="GeneID" id="80903699"/>
<feature type="transmembrane region" description="Helical" evidence="7">
    <location>
        <begin position="244"/>
        <end position="262"/>
    </location>
</feature>
<dbReference type="Proteomes" id="UP001140513">
    <property type="component" value="Unassembled WGS sequence"/>
</dbReference>
<feature type="region of interest" description="Disordered" evidence="6">
    <location>
        <begin position="1"/>
        <end position="23"/>
    </location>
</feature>
<feature type="transmembrane region" description="Helical" evidence="7">
    <location>
        <begin position="99"/>
        <end position="117"/>
    </location>
</feature>
<dbReference type="AlphaFoldDB" id="A0A9W9CFF5"/>
<keyword evidence="4 7" id="KW-1133">Transmembrane helix</keyword>
<keyword evidence="9" id="KW-1185">Reference proteome</keyword>
<keyword evidence="5 7" id="KW-0472">Membrane</keyword>
<dbReference type="GO" id="GO:0022857">
    <property type="term" value="F:transmembrane transporter activity"/>
    <property type="evidence" value="ECO:0007669"/>
    <property type="project" value="TreeGrafter"/>
</dbReference>
<protein>
    <recommendedName>
        <fullName evidence="10">MFS general substrate transporter</fullName>
    </recommendedName>
</protein>
<evidence type="ECO:0000256" key="2">
    <source>
        <dbReference type="ARBA" id="ARBA00022448"/>
    </source>
</evidence>
<organism evidence="8 9">
    <name type="scientific">Didymosphaeria variabile</name>
    <dbReference type="NCBI Taxonomy" id="1932322"/>
    <lineage>
        <taxon>Eukaryota</taxon>
        <taxon>Fungi</taxon>
        <taxon>Dikarya</taxon>
        <taxon>Ascomycota</taxon>
        <taxon>Pezizomycotina</taxon>
        <taxon>Dothideomycetes</taxon>
        <taxon>Pleosporomycetidae</taxon>
        <taxon>Pleosporales</taxon>
        <taxon>Massarineae</taxon>
        <taxon>Didymosphaeriaceae</taxon>
        <taxon>Didymosphaeria</taxon>
    </lineage>
</organism>
<evidence type="ECO:0000256" key="4">
    <source>
        <dbReference type="ARBA" id="ARBA00022989"/>
    </source>
</evidence>
<evidence type="ECO:0000313" key="9">
    <source>
        <dbReference type="Proteomes" id="UP001140513"/>
    </source>
</evidence>